<evidence type="ECO:0000256" key="1">
    <source>
        <dbReference type="SAM" id="Phobius"/>
    </source>
</evidence>
<organism evidence="2 3">
    <name type="scientific">Frisingicoccus caecimuris</name>
    <dbReference type="NCBI Taxonomy" id="1796636"/>
    <lineage>
        <taxon>Bacteria</taxon>
        <taxon>Bacillati</taxon>
        <taxon>Bacillota</taxon>
        <taxon>Clostridia</taxon>
        <taxon>Lachnospirales</taxon>
        <taxon>Lachnospiraceae</taxon>
        <taxon>Frisingicoccus</taxon>
    </lineage>
</organism>
<dbReference type="RefSeq" id="WP_243115511.1">
    <property type="nucleotide sequence ID" value="NZ_JANKAQ010000006.1"/>
</dbReference>
<dbReference type="AlphaFoldDB" id="A0A4R2L9K6"/>
<keyword evidence="1" id="KW-0812">Transmembrane</keyword>
<proteinExistence type="predicted"/>
<sequence length="131" mass="15302">MRNKLQRFMMGRYGIDKMNQVLSICSLILVALGIFLKVPVLYWAGLVLIGFIYFRMLSKDIPKRYAENQAFLRHYDRLTGWFGSRKQSMERNKGHRIFSCPQCKQKVRVPKGKGNISIHCPKCGNDFIKRS</sequence>
<keyword evidence="3" id="KW-1185">Reference proteome</keyword>
<dbReference type="Proteomes" id="UP000295711">
    <property type="component" value="Unassembled WGS sequence"/>
</dbReference>
<dbReference type="EMBL" id="SLXA01000007">
    <property type="protein sequence ID" value="TCO84480.1"/>
    <property type="molecule type" value="Genomic_DNA"/>
</dbReference>
<gene>
    <name evidence="2" type="ORF">EV212_10782</name>
</gene>
<feature type="transmembrane region" description="Helical" evidence="1">
    <location>
        <begin position="21"/>
        <end position="54"/>
    </location>
</feature>
<keyword evidence="1" id="KW-1133">Transmembrane helix</keyword>
<accession>A0A4R2L9K6</accession>
<keyword evidence="1" id="KW-0472">Membrane</keyword>
<reference evidence="2 3" key="1">
    <citation type="submission" date="2019-03" db="EMBL/GenBank/DDBJ databases">
        <title>Genomic Encyclopedia of Type Strains, Phase IV (KMG-IV): sequencing the most valuable type-strain genomes for metagenomic binning, comparative biology and taxonomic classification.</title>
        <authorList>
            <person name="Goeker M."/>
        </authorList>
    </citation>
    <scope>NUCLEOTIDE SEQUENCE [LARGE SCALE GENOMIC DNA]</scope>
    <source>
        <strain evidence="2 3">DSM 28559</strain>
    </source>
</reference>
<comment type="caution">
    <text evidence="2">The sequence shown here is derived from an EMBL/GenBank/DDBJ whole genome shotgun (WGS) entry which is preliminary data.</text>
</comment>
<evidence type="ECO:0000313" key="3">
    <source>
        <dbReference type="Proteomes" id="UP000295711"/>
    </source>
</evidence>
<evidence type="ECO:0000313" key="2">
    <source>
        <dbReference type="EMBL" id="TCO84480.1"/>
    </source>
</evidence>
<name>A0A4R2L9K6_9FIRM</name>
<protein>
    <recommendedName>
        <fullName evidence="4">Zn-finger containing protein</fullName>
    </recommendedName>
</protein>
<evidence type="ECO:0008006" key="4">
    <source>
        <dbReference type="Google" id="ProtNLM"/>
    </source>
</evidence>